<keyword evidence="3" id="KW-1185">Reference proteome</keyword>
<protein>
    <recommendedName>
        <fullName evidence="4">Secreted protein</fullName>
    </recommendedName>
</protein>
<feature type="chain" id="PRO_5040291831" description="Secreted protein" evidence="1">
    <location>
        <begin position="21"/>
        <end position="82"/>
    </location>
</feature>
<dbReference type="Proteomes" id="UP000807353">
    <property type="component" value="Unassembled WGS sequence"/>
</dbReference>
<name>A0A9P5YE96_9AGAR</name>
<keyword evidence="1" id="KW-0732">Signal</keyword>
<evidence type="ECO:0000313" key="3">
    <source>
        <dbReference type="Proteomes" id="UP000807353"/>
    </source>
</evidence>
<evidence type="ECO:0000313" key="2">
    <source>
        <dbReference type="EMBL" id="KAF9467278.1"/>
    </source>
</evidence>
<sequence length="82" mass="8934">MDHLTPVAALLIVLFTSRLADLPPFTHNLSILSDLVLVETLIQKLPSSMSIFALYTPVTSTLPGLRLLLPKITLLISIQIAV</sequence>
<dbReference type="AlphaFoldDB" id="A0A9P5YE96"/>
<evidence type="ECO:0008006" key="4">
    <source>
        <dbReference type="Google" id="ProtNLM"/>
    </source>
</evidence>
<accession>A0A9P5YE96</accession>
<feature type="signal peptide" evidence="1">
    <location>
        <begin position="1"/>
        <end position="20"/>
    </location>
</feature>
<organism evidence="2 3">
    <name type="scientific">Collybia nuda</name>
    <dbReference type="NCBI Taxonomy" id="64659"/>
    <lineage>
        <taxon>Eukaryota</taxon>
        <taxon>Fungi</taxon>
        <taxon>Dikarya</taxon>
        <taxon>Basidiomycota</taxon>
        <taxon>Agaricomycotina</taxon>
        <taxon>Agaricomycetes</taxon>
        <taxon>Agaricomycetidae</taxon>
        <taxon>Agaricales</taxon>
        <taxon>Tricholomatineae</taxon>
        <taxon>Clitocybaceae</taxon>
        <taxon>Collybia</taxon>
    </lineage>
</organism>
<comment type="caution">
    <text evidence="2">The sequence shown here is derived from an EMBL/GenBank/DDBJ whole genome shotgun (WGS) entry which is preliminary data.</text>
</comment>
<reference evidence="2" key="1">
    <citation type="submission" date="2020-11" db="EMBL/GenBank/DDBJ databases">
        <authorList>
            <consortium name="DOE Joint Genome Institute"/>
            <person name="Ahrendt S."/>
            <person name="Riley R."/>
            <person name="Andreopoulos W."/>
            <person name="Labutti K."/>
            <person name="Pangilinan J."/>
            <person name="Ruiz-Duenas F.J."/>
            <person name="Barrasa J.M."/>
            <person name="Sanchez-Garcia M."/>
            <person name="Camarero S."/>
            <person name="Miyauchi S."/>
            <person name="Serrano A."/>
            <person name="Linde D."/>
            <person name="Babiker R."/>
            <person name="Drula E."/>
            <person name="Ayuso-Fernandez I."/>
            <person name="Pacheco R."/>
            <person name="Padilla G."/>
            <person name="Ferreira P."/>
            <person name="Barriuso J."/>
            <person name="Kellner H."/>
            <person name="Castanera R."/>
            <person name="Alfaro M."/>
            <person name="Ramirez L."/>
            <person name="Pisabarro A.G."/>
            <person name="Kuo A."/>
            <person name="Tritt A."/>
            <person name="Lipzen A."/>
            <person name="He G."/>
            <person name="Yan M."/>
            <person name="Ng V."/>
            <person name="Cullen D."/>
            <person name="Martin F."/>
            <person name="Rosso M.-N."/>
            <person name="Henrissat B."/>
            <person name="Hibbett D."/>
            <person name="Martinez A.T."/>
            <person name="Grigoriev I.V."/>
        </authorList>
    </citation>
    <scope>NUCLEOTIDE SEQUENCE</scope>
    <source>
        <strain evidence="2">CBS 247.69</strain>
    </source>
</reference>
<dbReference type="EMBL" id="MU150237">
    <property type="protein sequence ID" value="KAF9467278.1"/>
    <property type="molecule type" value="Genomic_DNA"/>
</dbReference>
<gene>
    <name evidence="2" type="ORF">BDZ94DRAFT_1248977</name>
</gene>
<proteinExistence type="predicted"/>
<evidence type="ECO:0000256" key="1">
    <source>
        <dbReference type="SAM" id="SignalP"/>
    </source>
</evidence>